<comment type="caution">
    <text evidence="4">The sequence shown here is derived from an EMBL/GenBank/DDBJ whole genome shotgun (WGS) entry which is preliminary data.</text>
</comment>
<organism evidence="4">
    <name type="scientific">candidate division WOR-3 bacterium</name>
    <dbReference type="NCBI Taxonomy" id="2052148"/>
    <lineage>
        <taxon>Bacteria</taxon>
        <taxon>Bacteria division WOR-3</taxon>
    </lineage>
</organism>
<evidence type="ECO:0000256" key="2">
    <source>
        <dbReference type="ARBA" id="ARBA00022803"/>
    </source>
</evidence>
<feature type="repeat" description="TPR" evidence="3">
    <location>
        <begin position="121"/>
        <end position="154"/>
    </location>
</feature>
<dbReference type="Pfam" id="PF13414">
    <property type="entry name" value="TPR_11"/>
    <property type="match status" value="1"/>
</dbReference>
<dbReference type="PANTHER" id="PTHR44943">
    <property type="entry name" value="CELLULOSE SYNTHASE OPERON PROTEIN C"/>
    <property type="match status" value="1"/>
</dbReference>
<evidence type="ECO:0000313" key="4">
    <source>
        <dbReference type="EMBL" id="HGW90937.1"/>
    </source>
</evidence>
<dbReference type="SMART" id="SM00028">
    <property type="entry name" value="TPR"/>
    <property type="match status" value="6"/>
</dbReference>
<dbReference type="InterPro" id="IPR019734">
    <property type="entry name" value="TPR_rpt"/>
</dbReference>
<dbReference type="Pfam" id="PF14559">
    <property type="entry name" value="TPR_19"/>
    <property type="match status" value="1"/>
</dbReference>
<reference evidence="4" key="1">
    <citation type="journal article" date="2020" name="mSystems">
        <title>Genome- and Community-Level Interaction Insights into Carbon Utilization and Element Cycling Functions of Hydrothermarchaeota in Hydrothermal Sediment.</title>
        <authorList>
            <person name="Zhou Z."/>
            <person name="Liu Y."/>
            <person name="Xu W."/>
            <person name="Pan J."/>
            <person name="Luo Z.H."/>
            <person name="Li M."/>
        </authorList>
    </citation>
    <scope>NUCLEOTIDE SEQUENCE [LARGE SCALE GENOMIC DNA]</scope>
    <source>
        <strain evidence="4">SpSt-780</strain>
    </source>
</reference>
<name>A0A7C4U657_UNCW3</name>
<accession>A0A7C4U657</accession>
<dbReference type="InterPro" id="IPR011990">
    <property type="entry name" value="TPR-like_helical_dom_sf"/>
</dbReference>
<dbReference type="PROSITE" id="PS50005">
    <property type="entry name" value="TPR"/>
    <property type="match status" value="3"/>
</dbReference>
<evidence type="ECO:0000256" key="1">
    <source>
        <dbReference type="ARBA" id="ARBA00022737"/>
    </source>
</evidence>
<keyword evidence="1" id="KW-0677">Repeat</keyword>
<gene>
    <name evidence="4" type="ORF">ENV67_00135</name>
</gene>
<dbReference type="Gene3D" id="1.25.40.10">
    <property type="entry name" value="Tetratricopeptide repeat domain"/>
    <property type="match status" value="2"/>
</dbReference>
<proteinExistence type="predicted"/>
<dbReference type="InterPro" id="IPR013105">
    <property type="entry name" value="TPR_2"/>
</dbReference>
<dbReference type="PROSITE" id="PS50293">
    <property type="entry name" value="TPR_REGION"/>
    <property type="match status" value="2"/>
</dbReference>
<sequence>MDEIKNLIEKGKKLLDEGKTNEALYYLQVAAKNNPEYADIHNYMGSALSILGRYDEAVKSFLKSIEINPRYIEAHVNLGLTYSLMGKIEEAEREFAIVEELEVSRSKTDKEIGFSAKAKIANLHKDIGLLYLEIKMYDEAIDEFRKALRLTPDFPDISFYLAKALSEKGDIDSSIKLLETLTKEKPDFISAYLLLGRCYYKIGDKKKAKEIWEEGHKIDPTNKKLSSYLKMLEGKDEL</sequence>
<dbReference type="InterPro" id="IPR051685">
    <property type="entry name" value="Ycf3/AcsC/BcsC/TPR_MFPF"/>
</dbReference>
<dbReference type="SUPFAM" id="SSF48452">
    <property type="entry name" value="TPR-like"/>
    <property type="match status" value="1"/>
</dbReference>
<dbReference type="AlphaFoldDB" id="A0A7C4U657"/>
<dbReference type="EMBL" id="DTHG01000002">
    <property type="protein sequence ID" value="HGW90937.1"/>
    <property type="molecule type" value="Genomic_DNA"/>
</dbReference>
<keyword evidence="2 3" id="KW-0802">TPR repeat</keyword>
<dbReference type="Pfam" id="PF07719">
    <property type="entry name" value="TPR_2"/>
    <property type="match status" value="1"/>
</dbReference>
<protein>
    <submittedName>
        <fullName evidence="4">Tetratricopeptide repeat protein</fullName>
    </submittedName>
</protein>
<dbReference type="PANTHER" id="PTHR44943:SF8">
    <property type="entry name" value="TPR REPEAT-CONTAINING PROTEIN MJ0263"/>
    <property type="match status" value="1"/>
</dbReference>
<feature type="repeat" description="TPR" evidence="3">
    <location>
        <begin position="189"/>
        <end position="222"/>
    </location>
</feature>
<evidence type="ECO:0000256" key="3">
    <source>
        <dbReference type="PROSITE-ProRule" id="PRU00339"/>
    </source>
</evidence>
<feature type="repeat" description="TPR" evidence="3">
    <location>
        <begin position="38"/>
        <end position="71"/>
    </location>
</feature>